<dbReference type="PANTHER" id="PTHR43155:SF2">
    <property type="entry name" value="CYCLIC DI-GMP PHOSPHODIESTERASE PA4108"/>
    <property type="match status" value="1"/>
</dbReference>
<evidence type="ECO:0000313" key="2">
    <source>
        <dbReference type="EMBL" id="MBN9673666.1"/>
    </source>
</evidence>
<dbReference type="SUPFAM" id="SSF109604">
    <property type="entry name" value="HD-domain/PDEase-like"/>
    <property type="match status" value="1"/>
</dbReference>
<dbReference type="PROSITE" id="PS51832">
    <property type="entry name" value="HD_GYP"/>
    <property type="match status" value="1"/>
</dbReference>
<dbReference type="Proteomes" id="UP000664096">
    <property type="component" value="Unassembled WGS sequence"/>
</dbReference>
<comment type="caution">
    <text evidence="2">The sequence shown here is derived from an EMBL/GenBank/DDBJ whole genome shotgun (WGS) entry which is preliminary data.</text>
</comment>
<dbReference type="EMBL" id="JAEKJZ010000007">
    <property type="protein sequence ID" value="MBN9673666.1"/>
    <property type="molecule type" value="Genomic_DNA"/>
</dbReference>
<gene>
    <name evidence="2" type="ORF">JF539_25135</name>
</gene>
<accession>A0A939EI71</accession>
<dbReference type="PANTHER" id="PTHR43155">
    <property type="entry name" value="CYCLIC DI-GMP PHOSPHODIESTERASE PA4108-RELATED"/>
    <property type="match status" value="1"/>
</dbReference>
<proteinExistence type="predicted"/>
<dbReference type="NCBIfam" id="TIGR00277">
    <property type="entry name" value="HDIG"/>
    <property type="match status" value="1"/>
</dbReference>
<evidence type="ECO:0000313" key="3">
    <source>
        <dbReference type="Proteomes" id="UP000664096"/>
    </source>
</evidence>
<evidence type="ECO:0000259" key="1">
    <source>
        <dbReference type="PROSITE" id="PS51832"/>
    </source>
</evidence>
<organism evidence="2 3">
    <name type="scientific">Roseibium aggregatum</name>
    <dbReference type="NCBI Taxonomy" id="187304"/>
    <lineage>
        <taxon>Bacteria</taxon>
        <taxon>Pseudomonadati</taxon>
        <taxon>Pseudomonadota</taxon>
        <taxon>Alphaproteobacteria</taxon>
        <taxon>Hyphomicrobiales</taxon>
        <taxon>Stappiaceae</taxon>
        <taxon>Roseibium</taxon>
    </lineage>
</organism>
<name>A0A939EI71_9HYPH</name>
<dbReference type="RefSeq" id="WP_207143686.1">
    <property type="nucleotide sequence ID" value="NZ_JAEKJZ010000007.1"/>
</dbReference>
<dbReference type="CDD" id="cd00077">
    <property type="entry name" value="HDc"/>
    <property type="match status" value="1"/>
</dbReference>
<dbReference type="SMART" id="SM00471">
    <property type="entry name" value="HDc"/>
    <property type="match status" value="1"/>
</dbReference>
<dbReference type="Gene3D" id="1.10.3210.10">
    <property type="entry name" value="Hypothetical protein af1432"/>
    <property type="match status" value="1"/>
</dbReference>
<dbReference type="GO" id="GO:0008081">
    <property type="term" value="F:phosphoric diester hydrolase activity"/>
    <property type="evidence" value="ECO:0007669"/>
    <property type="project" value="UniProtKB-ARBA"/>
</dbReference>
<protein>
    <submittedName>
        <fullName evidence="2">HD domain-containing protein</fullName>
    </submittedName>
</protein>
<feature type="domain" description="HD-GYP" evidence="1">
    <location>
        <begin position="166"/>
        <end position="362"/>
    </location>
</feature>
<dbReference type="InterPro" id="IPR003607">
    <property type="entry name" value="HD/PDEase_dom"/>
</dbReference>
<dbReference type="AlphaFoldDB" id="A0A939EI71"/>
<dbReference type="InterPro" id="IPR006675">
    <property type="entry name" value="HDIG_dom"/>
</dbReference>
<dbReference type="Pfam" id="PF13487">
    <property type="entry name" value="HD_5"/>
    <property type="match status" value="1"/>
</dbReference>
<reference evidence="2" key="1">
    <citation type="submission" date="2020-12" db="EMBL/GenBank/DDBJ databases">
        <title>Oil enriched cultivation method for isolating marine PHA-producing bacteria.</title>
        <authorList>
            <person name="Zheng W."/>
            <person name="Yu S."/>
            <person name="Huang Y."/>
        </authorList>
    </citation>
    <scope>NUCLEOTIDE SEQUENCE</scope>
    <source>
        <strain evidence="2">SY-2-12</strain>
    </source>
</reference>
<sequence length="364" mass="39427">MEIVLISDGPLPIESPVRKLPFFFPARLVDMSKVSSNTVGDARIAIIELLESTDAGLSALRTSWESIAQIPVICLVAKSDRRENIQAAALGRTTVLDRGTPLALMLKTIQELVGGQEETNLPKNLPTETGQAFVKGIAFLEGMWLSAVQGKGIQTAQMEKSASDVFTALSLNGLSPWLQAVNAHHSATYSHSLAVAGLAGAFAKHLGWSDAVCRQVIAGGLIHDIGKARIPLTILDKAERLTAEERAMIDRHPEFGREILKPQLDVPVDIKKMAIQHHEYLDGSGYPDGLKGGRISDKVRVITICDIYVALTEDRAYKPGLSARDAIKTMKDLGAKLDQSLLDEFAAMLLNRQFGQVSRKSSAA</sequence>
<dbReference type="InterPro" id="IPR037522">
    <property type="entry name" value="HD_GYP_dom"/>
</dbReference>